<evidence type="ECO:0000256" key="12">
    <source>
        <dbReference type="SAM" id="Phobius"/>
    </source>
</evidence>
<comment type="subcellular location">
    <subcellularLocation>
        <location evidence="1">Cell membrane</location>
        <topology evidence="1">Multi-pass membrane protein</topology>
    </subcellularLocation>
</comment>
<accession>A0A927MRM1</accession>
<keyword evidence="4 12" id="KW-0812">Transmembrane</keyword>
<evidence type="ECO:0000256" key="1">
    <source>
        <dbReference type="ARBA" id="ARBA00004651"/>
    </source>
</evidence>
<organism evidence="14 15">
    <name type="scientific">Actinopolymorpha pittospori</name>
    <dbReference type="NCBI Taxonomy" id="648752"/>
    <lineage>
        <taxon>Bacteria</taxon>
        <taxon>Bacillati</taxon>
        <taxon>Actinomycetota</taxon>
        <taxon>Actinomycetes</taxon>
        <taxon>Propionibacteriales</taxon>
        <taxon>Actinopolymorphaceae</taxon>
        <taxon>Actinopolymorpha</taxon>
    </lineage>
</organism>
<dbReference type="CDD" id="cd07328">
    <property type="entry name" value="M48_Ste24p_like"/>
    <property type="match status" value="1"/>
</dbReference>
<dbReference type="Gene3D" id="3.30.2010.10">
    <property type="entry name" value="Metalloproteases ('zincins'), catalytic domain"/>
    <property type="match status" value="1"/>
</dbReference>
<comment type="caution">
    <text evidence="14">The sequence shown here is derived from an EMBL/GenBank/DDBJ whole genome shotgun (WGS) entry which is preliminary data.</text>
</comment>
<keyword evidence="7 11" id="KW-0862">Zinc</keyword>
<reference evidence="14" key="1">
    <citation type="submission" date="2020-10" db="EMBL/GenBank/DDBJ databases">
        <title>Sequencing the genomes of 1000 actinobacteria strains.</title>
        <authorList>
            <person name="Klenk H.-P."/>
        </authorList>
    </citation>
    <scope>NUCLEOTIDE SEQUENCE</scope>
    <source>
        <strain evidence="14">DSM 45354</strain>
    </source>
</reference>
<evidence type="ECO:0000256" key="8">
    <source>
        <dbReference type="ARBA" id="ARBA00022989"/>
    </source>
</evidence>
<keyword evidence="8 12" id="KW-1133">Transmembrane helix</keyword>
<comment type="similarity">
    <text evidence="11">Belongs to the peptidase M48 family.</text>
</comment>
<dbReference type="RefSeq" id="WP_192749912.1">
    <property type="nucleotide sequence ID" value="NZ_BAABJL010000187.1"/>
</dbReference>
<dbReference type="EMBL" id="JADBEM010000001">
    <property type="protein sequence ID" value="MBE1605601.1"/>
    <property type="molecule type" value="Genomic_DNA"/>
</dbReference>
<evidence type="ECO:0000259" key="13">
    <source>
        <dbReference type="Pfam" id="PF01435"/>
    </source>
</evidence>
<keyword evidence="3 11" id="KW-0645">Protease</keyword>
<evidence type="ECO:0000256" key="9">
    <source>
        <dbReference type="ARBA" id="ARBA00023049"/>
    </source>
</evidence>
<dbReference type="PANTHER" id="PTHR43221">
    <property type="entry name" value="PROTEASE HTPX"/>
    <property type="match status" value="1"/>
</dbReference>
<evidence type="ECO:0000256" key="4">
    <source>
        <dbReference type="ARBA" id="ARBA00022692"/>
    </source>
</evidence>
<dbReference type="InterPro" id="IPR050083">
    <property type="entry name" value="HtpX_protease"/>
</dbReference>
<keyword evidence="15" id="KW-1185">Reference proteome</keyword>
<dbReference type="GO" id="GO:0004222">
    <property type="term" value="F:metalloendopeptidase activity"/>
    <property type="evidence" value="ECO:0007669"/>
    <property type="project" value="InterPro"/>
</dbReference>
<proteinExistence type="inferred from homology"/>
<name>A0A927MRM1_9ACTN</name>
<comment type="cofactor">
    <cofactor evidence="11">
        <name>Zn(2+)</name>
        <dbReference type="ChEBI" id="CHEBI:29105"/>
    </cofactor>
    <text evidence="11">Binds 1 zinc ion per subunit.</text>
</comment>
<evidence type="ECO:0000256" key="3">
    <source>
        <dbReference type="ARBA" id="ARBA00022670"/>
    </source>
</evidence>
<sequence>MSLFEEVSGQDSQRARRPDLAAVAAYVVAAFIHLTTLAVAVLGGWLVVATWPSPVGIVLGLLLIALAVQMRPRFPKLEAGSRVLKRAEAPTLYGLLDRVSNALGGRPLDAIVVDQHFNASAGWVGLRQRRVLTLGLPLWNVLSPAERLALLGHEIGHFVNGDLRRGLVVGTALNAVGELHLLLRQAADMRGDEILGGFTFLVRVPLRLLSMLPATLLITLALLTLRAGQRAEYLADALVSTTGEV</sequence>
<dbReference type="AlphaFoldDB" id="A0A927MRM1"/>
<feature type="transmembrane region" description="Helical" evidence="12">
    <location>
        <begin position="51"/>
        <end position="68"/>
    </location>
</feature>
<feature type="domain" description="Peptidase M48" evidence="13">
    <location>
        <begin position="109"/>
        <end position="238"/>
    </location>
</feature>
<feature type="transmembrane region" description="Helical" evidence="12">
    <location>
        <begin position="208"/>
        <end position="228"/>
    </location>
</feature>
<dbReference type="InterPro" id="IPR001915">
    <property type="entry name" value="Peptidase_M48"/>
</dbReference>
<evidence type="ECO:0000256" key="5">
    <source>
        <dbReference type="ARBA" id="ARBA00022723"/>
    </source>
</evidence>
<dbReference type="Proteomes" id="UP000638648">
    <property type="component" value="Unassembled WGS sequence"/>
</dbReference>
<keyword evidence="9 11" id="KW-0482">Metalloprotease</keyword>
<evidence type="ECO:0000256" key="7">
    <source>
        <dbReference type="ARBA" id="ARBA00022833"/>
    </source>
</evidence>
<dbReference type="PANTHER" id="PTHR43221:SF1">
    <property type="entry name" value="PROTEASE HTPX"/>
    <property type="match status" value="1"/>
</dbReference>
<evidence type="ECO:0000256" key="6">
    <source>
        <dbReference type="ARBA" id="ARBA00022801"/>
    </source>
</evidence>
<evidence type="ECO:0000313" key="15">
    <source>
        <dbReference type="Proteomes" id="UP000638648"/>
    </source>
</evidence>
<keyword evidence="10 12" id="KW-0472">Membrane</keyword>
<gene>
    <name evidence="14" type="ORF">HEB94_002449</name>
</gene>
<keyword evidence="2" id="KW-1003">Cell membrane</keyword>
<evidence type="ECO:0000256" key="11">
    <source>
        <dbReference type="RuleBase" id="RU003983"/>
    </source>
</evidence>
<evidence type="ECO:0000256" key="2">
    <source>
        <dbReference type="ARBA" id="ARBA00022475"/>
    </source>
</evidence>
<evidence type="ECO:0000256" key="10">
    <source>
        <dbReference type="ARBA" id="ARBA00023136"/>
    </source>
</evidence>
<dbReference type="GO" id="GO:0005886">
    <property type="term" value="C:plasma membrane"/>
    <property type="evidence" value="ECO:0007669"/>
    <property type="project" value="UniProtKB-SubCell"/>
</dbReference>
<dbReference type="Pfam" id="PF01435">
    <property type="entry name" value="Peptidase_M48"/>
    <property type="match status" value="1"/>
</dbReference>
<dbReference type="GO" id="GO:0046872">
    <property type="term" value="F:metal ion binding"/>
    <property type="evidence" value="ECO:0007669"/>
    <property type="project" value="UniProtKB-KW"/>
</dbReference>
<keyword evidence="6 11" id="KW-0378">Hydrolase</keyword>
<keyword evidence="5" id="KW-0479">Metal-binding</keyword>
<dbReference type="GO" id="GO:0006508">
    <property type="term" value="P:proteolysis"/>
    <property type="evidence" value="ECO:0007669"/>
    <property type="project" value="UniProtKB-KW"/>
</dbReference>
<evidence type="ECO:0000313" key="14">
    <source>
        <dbReference type="EMBL" id="MBE1605601.1"/>
    </source>
</evidence>
<feature type="transmembrane region" description="Helical" evidence="12">
    <location>
        <begin position="20"/>
        <end position="45"/>
    </location>
</feature>
<protein>
    <submittedName>
        <fullName evidence="14">Zn-dependent protease with chaperone function</fullName>
    </submittedName>
</protein>